<dbReference type="PANTHER" id="PTHR30055">
    <property type="entry name" value="HTH-TYPE TRANSCRIPTIONAL REGULATOR RUTR"/>
    <property type="match status" value="1"/>
</dbReference>
<proteinExistence type="predicted"/>
<dbReference type="GO" id="GO:0045892">
    <property type="term" value="P:negative regulation of DNA-templated transcription"/>
    <property type="evidence" value="ECO:0007669"/>
    <property type="project" value="InterPro"/>
</dbReference>
<dbReference type="Gene3D" id="1.10.10.60">
    <property type="entry name" value="Homeodomain-like"/>
    <property type="match status" value="1"/>
</dbReference>
<dbReference type="SUPFAM" id="SSF48498">
    <property type="entry name" value="Tetracyclin repressor-like, C-terminal domain"/>
    <property type="match status" value="1"/>
</dbReference>
<dbReference type="InterPro" id="IPR050109">
    <property type="entry name" value="HTH-type_TetR-like_transc_reg"/>
</dbReference>
<evidence type="ECO:0000256" key="3">
    <source>
        <dbReference type="ARBA" id="ARBA00023163"/>
    </source>
</evidence>
<dbReference type="PANTHER" id="PTHR30055:SF151">
    <property type="entry name" value="TRANSCRIPTIONAL REGULATORY PROTEIN"/>
    <property type="match status" value="1"/>
</dbReference>
<dbReference type="InterPro" id="IPR004111">
    <property type="entry name" value="Repressor_TetR_C"/>
</dbReference>
<dbReference type="PROSITE" id="PS50977">
    <property type="entry name" value="HTH_TETR_2"/>
    <property type="match status" value="1"/>
</dbReference>
<dbReference type="OrthoDB" id="329481at2"/>
<dbReference type="Proteomes" id="UP000240542">
    <property type="component" value="Unassembled WGS sequence"/>
</dbReference>
<dbReference type="Gene3D" id="1.10.357.10">
    <property type="entry name" value="Tetracycline Repressor, domain 2"/>
    <property type="match status" value="1"/>
</dbReference>
<gene>
    <name evidence="6" type="ORF">CLV63_12942</name>
</gene>
<sequence>MASTSRSRRRPATRKGRPVLTREIIAAKALEMAAEQGFRAITMRALAAGLGVTVRALYNYVEDRGQVVELTVELMLDAWNPPPLDPDTWEDSVAGYARSLRTLYRRWPRALLVSIDEDAPPASIHPNRLVNVDRFLALLRAVGLSTPAALEVHRHLSLLALSFALMVDHPADRAATADRTATATAAAAAERTDTDDRAAATDRPLVPEAWLDAHADLDIPTLREAARLPSPTPDEQFDTLIAAVTDQIRARRETAPNP</sequence>
<dbReference type="InterPro" id="IPR036271">
    <property type="entry name" value="Tet_transcr_reg_TetR-rel_C_sf"/>
</dbReference>
<dbReference type="EMBL" id="PYGA01000029">
    <property type="protein sequence ID" value="PSK88753.1"/>
    <property type="molecule type" value="Genomic_DNA"/>
</dbReference>
<evidence type="ECO:0000313" key="7">
    <source>
        <dbReference type="Proteomes" id="UP000240542"/>
    </source>
</evidence>
<feature type="domain" description="HTH tetR-type" evidence="5">
    <location>
        <begin position="19"/>
        <end position="79"/>
    </location>
</feature>
<keyword evidence="1" id="KW-0805">Transcription regulation</keyword>
<evidence type="ECO:0000259" key="5">
    <source>
        <dbReference type="PROSITE" id="PS50977"/>
    </source>
</evidence>
<evidence type="ECO:0000313" key="6">
    <source>
        <dbReference type="EMBL" id="PSK88753.1"/>
    </source>
</evidence>
<dbReference type="GO" id="GO:0003700">
    <property type="term" value="F:DNA-binding transcription factor activity"/>
    <property type="evidence" value="ECO:0007669"/>
    <property type="project" value="TreeGrafter"/>
</dbReference>
<dbReference type="SUPFAM" id="SSF46689">
    <property type="entry name" value="Homeodomain-like"/>
    <property type="match status" value="1"/>
</dbReference>
<feature type="DNA-binding region" description="H-T-H motif" evidence="4">
    <location>
        <begin position="42"/>
        <end position="61"/>
    </location>
</feature>
<evidence type="ECO:0000256" key="1">
    <source>
        <dbReference type="ARBA" id="ARBA00023015"/>
    </source>
</evidence>
<evidence type="ECO:0000256" key="4">
    <source>
        <dbReference type="PROSITE-ProRule" id="PRU00335"/>
    </source>
</evidence>
<keyword evidence="2 4" id="KW-0238">DNA-binding</keyword>
<dbReference type="AlphaFoldDB" id="A0A2P8CUW1"/>
<evidence type="ECO:0000256" key="2">
    <source>
        <dbReference type="ARBA" id="ARBA00023125"/>
    </source>
</evidence>
<comment type="caution">
    <text evidence="6">The sequence shown here is derived from an EMBL/GenBank/DDBJ whole genome shotgun (WGS) entry which is preliminary data.</text>
</comment>
<keyword evidence="3" id="KW-0804">Transcription</keyword>
<dbReference type="Pfam" id="PF00440">
    <property type="entry name" value="TetR_N"/>
    <property type="match status" value="1"/>
</dbReference>
<dbReference type="RefSeq" id="WP_106586405.1">
    <property type="nucleotide sequence ID" value="NZ_PYGA01000029.1"/>
</dbReference>
<reference evidence="6 7" key="1">
    <citation type="submission" date="2018-03" db="EMBL/GenBank/DDBJ databases">
        <title>Genomic Encyclopedia of Archaeal and Bacterial Type Strains, Phase II (KMG-II): from individual species to whole genera.</title>
        <authorList>
            <person name="Goeker M."/>
        </authorList>
    </citation>
    <scope>NUCLEOTIDE SEQUENCE [LARGE SCALE GENOMIC DNA]</scope>
    <source>
        <strain evidence="6 7">DSM 45312</strain>
    </source>
</reference>
<dbReference type="InterPro" id="IPR001647">
    <property type="entry name" value="HTH_TetR"/>
</dbReference>
<protein>
    <submittedName>
        <fullName evidence="6">TetR family transcriptional regulator</fullName>
    </submittedName>
</protein>
<organism evidence="6 7">
    <name type="scientific">Murinocardiopsis flavida</name>
    <dbReference type="NCBI Taxonomy" id="645275"/>
    <lineage>
        <taxon>Bacteria</taxon>
        <taxon>Bacillati</taxon>
        <taxon>Actinomycetota</taxon>
        <taxon>Actinomycetes</taxon>
        <taxon>Streptosporangiales</taxon>
        <taxon>Nocardiopsidaceae</taxon>
        <taxon>Murinocardiopsis</taxon>
    </lineage>
</organism>
<dbReference type="GO" id="GO:0000976">
    <property type="term" value="F:transcription cis-regulatory region binding"/>
    <property type="evidence" value="ECO:0007669"/>
    <property type="project" value="TreeGrafter"/>
</dbReference>
<dbReference type="Pfam" id="PF02909">
    <property type="entry name" value="TetR_C_1"/>
    <property type="match status" value="1"/>
</dbReference>
<dbReference type="InterPro" id="IPR009057">
    <property type="entry name" value="Homeodomain-like_sf"/>
</dbReference>
<keyword evidence="7" id="KW-1185">Reference proteome</keyword>
<name>A0A2P8CUW1_9ACTN</name>
<accession>A0A2P8CUW1</accession>